<accession>G0UNZ2</accession>
<dbReference type="EMBL" id="HE575319">
    <property type="protein sequence ID" value="CCC91103.1"/>
    <property type="molecule type" value="Genomic_DNA"/>
</dbReference>
<sequence length="148" mass="17197">MLGLYSFMHVGRARTGRKNDGLCHEQFFPYVFRSLPEIHHFETVVLFARFLLSLLFLFTKRTLYTDTWVHRRCGTLKLTSTRMGNACKGGKTWAGRHLILTVCLGWCIQVCVCTCVTAIWLVYSTLFPDYTGFCCFRLLSSFLFLPFR</sequence>
<feature type="transmembrane region" description="Helical" evidence="1">
    <location>
        <begin position="98"/>
        <end position="123"/>
    </location>
</feature>
<proteinExistence type="predicted"/>
<evidence type="ECO:0000313" key="2">
    <source>
        <dbReference type="EMBL" id="CCC91103.1"/>
    </source>
</evidence>
<dbReference type="AlphaFoldDB" id="G0UNZ2"/>
<evidence type="ECO:0000256" key="1">
    <source>
        <dbReference type="SAM" id="Phobius"/>
    </source>
</evidence>
<gene>
    <name evidence="2" type="ORF">TCIL3000_6_3550</name>
</gene>
<organism evidence="2">
    <name type="scientific">Trypanosoma congolense (strain IL3000)</name>
    <dbReference type="NCBI Taxonomy" id="1068625"/>
    <lineage>
        <taxon>Eukaryota</taxon>
        <taxon>Discoba</taxon>
        <taxon>Euglenozoa</taxon>
        <taxon>Kinetoplastea</taxon>
        <taxon>Metakinetoplastina</taxon>
        <taxon>Trypanosomatida</taxon>
        <taxon>Trypanosomatidae</taxon>
        <taxon>Trypanosoma</taxon>
        <taxon>Nannomonas</taxon>
    </lineage>
</organism>
<keyword evidence="1" id="KW-0812">Transmembrane</keyword>
<feature type="transmembrane region" description="Helical" evidence="1">
    <location>
        <begin position="38"/>
        <end position="58"/>
    </location>
</feature>
<name>G0UNZ2_TRYCI</name>
<keyword evidence="1" id="KW-1133">Transmembrane helix</keyword>
<reference evidence="2" key="1">
    <citation type="journal article" date="2012" name="Proc. Natl. Acad. Sci. U.S.A.">
        <title>Antigenic diversity is generated by distinct evolutionary mechanisms in African trypanosome species.</title>
        <authorList>
            <person name="Jackson A.P."/>
            <person name="Berry A."/>
            <person name="Aslett M."/>
            <person name="Allison H.C."/>
            <person name="Burton P."/>
            <person name="Vavrova-Anderson J."/>
            <person name="Brown R."/>
            <person name="Browne H."/>
            <person name="Corton N."/>
            <person name="Hauser H."/>
            <person name="Gamble J."/>
            <person name="Gilderthorp R."/>
            <person name="Marcello L."/>
            <person name="McQuillan J."/>
            <person name="Otto T.D."/>
            <person name="Quail M.A."/>
            <person name="Sanders M.J."/>
            <person name="van Tonder A."/>
            <person name="Ginger M.L."/>
            <person name="Field M.C."/>
            <person name="Barry J.D."/>
            <person name="Hertz-Fowler C."/>
            <person name="Berriman M."/>
        </authorList>
    </citation>
    <scope>NUCLEOTIDE SEQUENCE</scope>
    <source>
        <strain evidence="2">IL3000</strain>
    </source>
</reference>
<protein>
    <submittedName>
        <fullName evidence="2">Uncharacterized protein</fullName>
    </submittedName>
</protein>
<keyword evidence="1" id="KW-0472">Membrane</keyword>